<evidence type="ECO:0008006" key="4">
    <source>
        <dbReference type="Google" id="ProtNLM"/>
    </source>
</evidence>
<sequence length="101" mass="11776">MGNPSRRRLLFSSFLLFFQSSLIPTMENYRLNQLLRFYSSVSFPILYGDIIFSSEVSSARCIFLATFNRVLLCAKKRFALISSSIRNMFFFYADIEADRPC</sequence>
<name>A0AAV0CG15_9ASTE</name>
<dbReference type="Proteomes" id="UP001152523">
    <property type="component" value="Unassembled WGS sequence"/>
</dbReference>
<dbReference type="EMBL" id="CAMAPF010000021">
    <property type="protein sequence ID" value="CAH9071904.1"/>
    <property type="molecule type" value="Genomic_DNA"/>
</dbReference>
<evidence type="ECO:0000313" key="2">
    <source>
        <dbReference type="EMBL" id="CAH9071904.1"/>
    </source>
</evidence>
<protein>
    <recommendedName>
        <fullName evidence="4">Secreted protein</fullName>
    </recommendedName>
</protein>
<reference evidence="2" key="1">
    <citation type="submission" date="2022-07" db="EMBL/GenBank/DDBJ databases">
        <authorList>
            <person name="Macas J."/>
            <person name="Novak P."/>
            <person name="Neumann P."/>
        </authorList>
    </citation>
    <scope>NUCLEOTIDE SEQUENCE</scope>
</reference>
<keyword evidence="1" id="KW-0732">Signal</keyword>
<feature type="signal peptide" evidence="1">
    <location>
        <begin position="1"/>
        <end position="25"/>
    </location>
</feature>
<evidence type="ECO:0000256" key="1">
    <source>
        <dbReference type="SAM" id="SignalP"/>
    </source>
</evidence>
<dbReference type="AlphaFoldDB" id="A0AAV0CG15"/>
<feature type="chain" id="PRO_5043650765" description="Secreted protein" evidence="1">
    <location>
        <begin position="26"/>
        <end position="101"/>
    </location>
</feature>
<organism evidence="2 3">
    <name type="scientific">Cuscuta epithymum</name>
    <dbReference type="NCBI Taxonomy" id="186058"/>
    <lineage>
        <taxon>Eukaryota</taxon>
        <taxon>Viridiplantae</taxon>
        <taxon>Streptophyta</taxon>
        <taxon>Embryophyta</taxon>
        <taxon>Tracheophyta</taxon>
        <taxon>Spermatophyta</taxon>
        <taxon>Magnoliopsida</taxon>
        <taxon>eudicotyledons</taxon>
        <taxon>Gunneridae</taxon>
        <taxon>Pentapetalae</taxon>
        <taxon>asterids</taxon>
        <taxon>lamiids</taxon>
        <taxon>Solanales</taxon>
        <taxon>Convolvulaceae</taxon>
        <taxon>Cuscuteae</taxon>
        <taxon>Cuscuta</taxon>
        <taxon>Cuscuta subgen. Cuscuta</taxon>
    </lineage>
</organism>
<comment type="caution">
    <text evidence="2">The sequence shown here is derived from an EMBL/GenBank/DDBJ whole genome shotgun (WGS) entry which is preliminary data.</text>
</comment>
<keyword evidence="3" id="KW-1185">Reference proteome</keyword>
<gene>
    <name evidence="2" type="ORF">CEPIT_LOCUS4120</name>
</gene>
<evidence type="ECO:0000313" key="3">
    <source>
        <dbReference type="Proteomes" id="UP001152523"/>
    </source>
</evidence>
<proteinExistence type="predicted"/>
<accession>A0AAV0CG15</accession>